<reference evidence="3 4" key="1">
    <citation type="submission" date="2016-10" db="EMBL/GenBank/DDBJ databases">
        <authorList>
            <person name="de Groot N.N."/>
        </authorList>
    </citation>
    <scope>NUCLEOTIDE SEQUENCE [LARGE SCALE GENOMIC DNA]</scope>
    <source>
        <strain evidence="3 4">D31d</strain>
    </source>
</reference>
<proteinExistence type="inferred from homology"/>
<accession>A0A1H4C452</accession>
<gene>
    <name evidence="3" type="ORF">SAMN05216462_1760</name>
</gene>
<dbReference type="GO" id="GO:0008374">
    <property type="term" value="F:O-acyltransferase activity"/>
    <property type="evidence" value="ECO:0007669"/>
    <property type="project" value="TreeGrafter"/>
</dbReference>
<dbReference type="PANTHER" id="PTHR23416:SF23">
    <property type="entry name" value="ACETYLTRANSFERASE C18B11.09C-RELATED"/>
    <property type="match status" value="1"/>
</dbReference>
<dbReference type="SUPFAM" id="SSF51161">
    <property type="entry name" value="Trimeric LpxA-like enzymes"/>
    <property type="match status" value="1"/>
</dbReference>
<dbReference type="AlphaFoldDB" id="A0A1H4C452"/>
<organism evidence="3 4">
    <name type="scientific">Xylanibacter ruminicola</name>
    <name type="common">Prevotella ruminicola</name>
    <dbReference type="NCBI Taxonomy" id="839"/>
    <lineage>
        <taxon>Bacteria</taxon>
        <taxon>Pseudomonadati</taxon>
        <taxon>Bacteroidota</taxon>
        <taxon>Bacteroidia</taxon>
        <taxon>Bacteroidales</taxon>
        <taxon>Prevotellaceae</taxon>
        <taxon>Xylanibacter</taxon>
    </lineage>
</organism>
<dbReference type="Gene3D" id="2.160.10.10">
    <property type="entry name" value="Hexapeptide repeat proteins"/>
    <property type="match status" value="1"/>
</dbReference>
<dbReference type="EMBL" id="FNRF01000003">
    <property type="protein sequence ID" value="SEA55156.1"/>
    <property type="molecule type" value="Genomic_DNA"/>
</dbReference>
<evidence type="ECO:0000313" key="3">
    <source>
        <dbReference type="EMBL" id="SEA55156.1"/>
    </source>
</evidence>
<name>A0A1H4C452_XYLRU</name>
<dbReference type="PANTHER" id="PTHR23416">
    <property type="entry name" value="SIALIC ACID SYNTHASE-RELATED"/>
    <property type="match status" value="1"/>
</dbReference>
<dbReference type="CDD" id="cd04647">
    <property type="entry name" value="LbH_MAT_like"/>
    <property type="match status" value="1"/>
</dbReference>
<evidence type="ECO:0000256" key="1">
    <source>
        <dbReference type="ARBA" id="ARBA00007274"/>
    </source>
</evidence>
<evidence type="ECO:0000313" key="4">
    <source>
        <dbReference type="Proteomes" id="UP000182257"/>
    </source>
</evidence>
<dbReference type="InterPro" id="IPR011004">
    <property type="entry name" value="Trimer_LpxA-like_sf"/>
</dbReference>
<keyword evidence="2 3" id="KW-0808">Transferase</keyword>
<protein>
    <submittedName>
        <fullName evidence="3">Maltose O-acetyltransferase</fullName>
    </submittedName>
</protein>
<dbReference type="OrthoDB" id="9812571at2"/>
<dbReference type="GO" id="GO:0005829">
    <property type="term" value="C:cytosol"/>
    <property type="evidence" value="ECO:0007669"/>
    <property type="project" value="TreeGrafter"/>
</dbReference>
<dbReference type="Proteomes" id="UP000182257">
    <property type="component" value="Unassembled WGS sequence"/>
</dbReference>
<dbReference type="InterPro" id="IPR051159">
    <property type="entry name" value="Hexapeptide_acetyltransf"/>
</dbReference>
<evidence type="ECO:0000256" key="2">
    <source>
        <dbReference type="ARBA" id="ARBA00022679"/>
    </source>
</evidence>
<sequence length="199" mass="22468">MATFYENYVWSKSHFSYYRGLISRYIKHIKYRHIIDIARKNGAEVGDFVTMPKSLAKKLNSNCKIGSHVSINTDKLDTRAPLIIGSYVIIGSGTEVITVSHNINSTEWEPKYYGVEIEDYVWVANNALVLPSCRKIGMGAVIAAGSVVVKNVDSLSVVSGNPAIEFKRRKTVHKDLIVERLLHGDYDAYKKTFKSRKHD</sequence>
<dbReference type="RefSeq" id="WP_074761122.1">
    <property type="nucleotide sequence ID" value="NZ_FNRF01000003.1"/>
</dbReference>
<comment type="similarity">
    <text evidence="1">Belongs to the transferase hexapeptide repeat family.</text>
</comment>